<protein>
    <submittedName>
        <fullName evidence="2">NAD(P)H nitroreductase</fullName>
    </submittedName>
</protein>
<evidence type="ECO:0000256" key="1">
    <source>
        <dbReference type="SAM" id="MobiDB-lite"/>
    </source>
</evidence>
<dbReference type="Gene3D" id="3.40.109.10">
    <property type="entry name" value="NADH Oxidase"/>
    <property type="match status" value="2"/>
</dbReference>
<keyword evidence="3" id="KW-1185">Reference proteome</keyword>
<dbReference type="InterPro" id="IPR050627">
    <property type="entry name" value="Nitroreductase/BluB"/>
</dbReference>
<name>A0ABU8T548_9PSEU</name>
<dbReference type="NCBIfam" id="NF047509">
    <property type="entry name" value="Rv3131_FMN_oxido"/>
    <property type="match status" value="1"/>
</dbReference>
<organism evidence="2 3">
    <name type="scientific">Pseudonocardia spirodelae</name>
    <dbReference type="NCBI Taxonomy" id="3133431"/>
    <lineage>
        <taxon>Bacteria</taxon>
        <taxon>Bacillati</taxon>
        <taxon>Actinomycetota</taxon>
        <taxon>Actinomycetes</taxon>
        <taxon>Pseudonocardiales</taxon>
        <taxon>Pseudonocardiaceae</taxon>
        <taxon>Pseudonocardia</taxon>
    </lineage>
</organism>
<gene>
    <name evidence="2" type="ORF">WJX68_08950</name>
</gene>
<evidence type="ECO:0000313" key="2">
    <source>
        <dbReference type="EMBL" id="MEJ8279055.1"/>
    </source>
</evidence>
<sequence>MVTVVRPQAETLRRAVAAALLAPSVHNTQPWRWRVCTDRVELYADRDRRLPATDPDGRDLLVSCGIALGHLHVALAAAGVASTTLRFPDGDRDRLATVRVTAGPPDLDARADAVLAPAIGRRRSDRRPYPDGVLAAPVRAALGVRAARRGATLLVVDDPAARAHLVELEAEAAGDARGRPGHAAELLVWTHRYAGSGDGVHAESVPSGTRWPQEPELGLRFPPGRLPAPSGAPDRAAILVLTTPADDDPARLAAGEAASGVLLSATRSGLATCPLSRVLESPRTRSAVASRVLRTTAHPQLLIRVGRPPDDRELPATPRRRLSDVLAHGG</sequence>
<dbReference type="EMBL" id="JBBJUP010000006">
    <property type="protein sequence ID" value="MEJ8279055.1"/>
    <property type="molecule type" value="Genomic_DNA"/>
</dbReference>
<dbReference type="SUPFAM" id="SSF55469">
    <property type="entry name" value="FMN-dependent nitroreductase-like"/>
    <property type="match status" value="2"/>
</dbReference>
<dbReference type="PANTHER" id="PTHR23026">
    <property type="entry name" value="NADPH NITROREDUCTASE"/>
    <property type="match status" value="1"/>
</dbReference>
<evidence type="ECO:0000313" key="3">
    <source>
        <dbReference type="Proteomes" id="UP001364211"/>
    </source>
</evidence>
<reference evidence="2 3" key="1">
    <citation type="submission" date="2024-03" db="EMBL/GenBank/DDBJ databases">
        <title>Draft genome sequence of Pseudonocardia sp. DW16-2.</title>
        <authorList>
            <person name="Duangmal K."/>
        </authorList>
    </citation>
    <scope>NUCLEOTIDE SEQUENCE [LARGE SCALE GENOMIC DNA]</scope>
    <source>
        <strain evidence="2 3">DW16-2</strain>
    </source>
</reference>
<dbReference type="RefSeq" id="WP_340287945.1">
    <property type="nucleotide sequence ID" value="NZ_JBBJUP010000006.1"/>
</dbReference>
<feature type="region of interest" description="Disordered" evidence="1">
    <location>
        <begin position="306"/>
        <end position="330"/>
    </location>
</feature>
<comment type="caution">
    <text evidence="2">The sequence shown here is derived from an EMBL/GenBank/DDBJ whole genome shotgun (WGS) entry which is preliminary data.</text>
</comment>
<dbReference type="Proteomes" id="UP001364211">
    <property type="component" value="Unassembled WGS sequence"/>
</dbReference>
<accession>A0ABU8T548</accession>
<proteinExistence type="predicted"/>
<dbReference type="InterPro" id="IPR000415">
    <property type="entry name" value="Nitroreductase-like"/>
</dbReference>
<dbReference type="PANTHER" id="PTHR23026:SF123">
    <property type="entry name" value="NAD(P)H NITROREDUCTASE RV3131-RELATED"/>
    <property type="match status" value="1"/>
</dbReference>